<dbReference type="Pfam" id="PF00179">
    <property type="entry name" value="UQ_con"/>
    <property type="match status" value="1"/>
</dbReference>
<dbReference type="EC" id="2.3.2.23" evidence="1"/>
<evidence type="ECO:0000256" key="1">
    <source>
        <dbReference type="ARBA" id="ARBA00012486"/>
    </source>
</evidence>
<dbReference type="AlphaFoldDB" id="A0ABD3DYR8"/>
<comment type="caution">
    <text evidence="10">The sequence shown here is derived from an EMBL/GenBank/DDBJ whole genome shotgun (WGS) entry which is preliminary data.</text>
</comment>
<dbReference type="SUPFAM" id="SSF54495">
    <property type="entry name" value="UBC-like"/>
    <property type="match status" value="1"/>
</dbReference>
<dbReference type="FunFam" id="3.10.110.10:FF:000041">
    <property type="entry name" value="Ubiquitin-conjugating enzyme E2 T"/>
    <property type="match status" value="1"/>
</dbReference>
<protein>
    <recommendedName>
        <fullName evidence="1">E2 ubiquitin-conjugating enzyme</fullName>
        <ecNumber evidence="1">2.3.2.23</ecNumber>
    </recommendedName>
</protein>
<dbReference type="GO" id="GO:0005524">
    <property type="term" value="F:ATP binding"/>
    <property type="evidence" value="ECO:0007669"/>
    <property type="project" value="UniProtKB-UniRule"/>
</dbReference>
<feature type="region of interest" description="Disordered" evidence="8">
    <location>
        <begin position="164"/>
        <end position="229"/>
    </location>
</feature>
<gene>
    <name evidence="10" type="ORF">CASFOL_008359</name>
</gene>
<dbReference type="PROSITE" id="PS00183">
    <property type="entry name" value="UBC_1"/>
    <property type="match status" value="1"/>
</dbReference>
<evidence type="ECO:0000256" key="2">
    <source>
        <dbReference type="ARBA" id="ARBA00022679"/>
    </source>
</evidence>
<dbReference type="Gene3D" id="3.10.110.10">
    <property type="entry name" value="Ubiquitin Conjugating Enzyme"/>
    <property type="match status" value="1"/>
</dbReference>
<dbReference type="Proteomes" id="UP001632038">
    <property type="component" value="Unassembled WGS sequence"/>
</dbReference>
<feature type="active site" description="Glycyl thioester intermediate" evidence="6">
    <location>
        <position position="96"/>
    </location>
</feature>
<dbReference type="InterPro" id="IPR023313">
    <property type="entry name" value="UBQ-conjugating_AS"/>
</dbReference>
<evidence type="ECO:0000259" key="9">
    <source>
        <dbReference type="PROSITE" id="PS50127"/>
    </source>
</evidence>
<dbReference type="SMART" id="SM00212">
    <property type="entry name" value="UBCc"/>
    <property type="match status" value="1"/>
</dbReference>
<dbReference type="PANTHER" id="PTHR24068">
    <property type="entry name" value="UBIQUITIN-CONJUGATING ENZYME E2"/>
    <property type="match status" value="1"/>
</dbReference>
<dbReference type="InterPro" id="IPR000608">
    <property type="entry name" value="UBC"/>
</dbReference>
<accession>A0ABD3DYR8</accession>
<comment type="similarity">
    <text evidence="7">Belongs to the ubiquitin-conjugating enzyme family.</text>
</comment>
<dbReference type="EMBL" id="JAVIJP010000009">
    <property type="protein sequence ID" value="KAL3647391.1"/>
    <property type="molecule type" value="Genomic_DNA"/>
</dbReference>
<dbReference type="PROSITE" id="PS50127">
    <property type="entry name" value="UBC_2"/>
    <property type="match status" value="1"/>
</dbReference>
<dbReference type="GO" id="GO:0061631">
    <property type="term" value="F:ubiquitin conjugating enzyme activity"/>
    <property type="evidence" value="ECO:0007669"/>
    <property type="project" value="UniProtKB-EC"/>
</dbReference>
<evidence type="ECO:0000313" key="10">
    <source>
        <dbReference type="EMBL" id="KAL3647391.1"/>
    </source>
</evidence>
<name>A0ABD3DYR8_9LAMI</name>
<dbReference type="CDD" id="cd23805">
    <property type="entry name" value="UBCc_UBE2T"/>
    <property type="match status" value="1"/>
</dbReference>
<keyword evidence="5 7" id="KW-0067">ATP-binding</keyword>
<evidence type="ECO:0000256" key="7">
    <source>
        <dbReference type="RuleBase" id="RU362109"/>
    </source>
</evidence>
<evidence type="ECO:0000256" key="6">
    <source>
        <dbReference type="PROSITE-ProRule" id="PRU10133"/>
    </source>
</evidence>
<dbReference type="InterPro" id="IPR016135">
    <property type="entry name" value="UBQ-conjugating_enzyme/RWD"/>
</dbReference>
<evidence type="ECO:0000256" key="5">
    <source>
        <dbReference type="ARBA" id="ARBA00022840"/>
    </source>
</evidence>
<evidence type="ECO:0000256" key="8">
    <source>
        <dbReference type="SAM" id="MobiDB-lite"/>
    </source>
</evidence>
<feature type="region of interest" description="Disordered" evidence="8">
    <location>
        <begin position="253"/>
        <end position="274"/>
    </location>
</feature>
<evidence type="ECO:0000256" key="4">
    <source>
        <dbReference type="ARBA" id="ARBA00022786"/>
    </source>
</evidence>
<feature type="compositionally biased region" description="Basic and acidic residues" evidence="8">
    <location>
        <begin position="211"/>
        <end position="226"/>
    </location>
</feature>
<evidence type="ECO:0000313" key="11">
    <source>
        <dbReference type="Proteomes" id="UP001632038"/>
    </source>
</evidence>
<keyword evidence="4 7" id="KW-0833">Ubl conjugation pathway</keyword>
<feature type="domain" description="UBC core" evidence="9">
    <location>
        <begin position="6"/>
        <end position="162"/>
    </location>
</feature>
<reference evidence="11" key="1">
    <citation type="journal article" date="2024" name="IScience">
        <title>Strigolactones Initiate the Formation of Haustorium-like Structures in Castilleja.</title>
        <authorList>
            <person name="Buerger M."/>
            <person name="Peterson D."/>
            <person name="Chory J."/>
        </authorList>
    </citation>
    <scope>NUCLEOTIDE SEQUENCE [LARGE SCALE GENOMIC DNA]</scope>
</reference>
<keyword evidence="3 7" id="KW-0547">Nucleotide-binding</keyword>
<keyword evidence="11" id="KW-1185">Reference proteome</keyword>
<keyword evidence="2" id="KW-0808">Transferase</keyword>
<feature type="compositionally biased region" description="Polar residues" evidence="8">
    <location>
        <begin position="169"/>
        <end position="186"/>
    </location>
</feature>
<organism evidence="10 11">
    <name type="scientific">Castilleja foliolosa</name>
    <dbReference type="NCBI Taxonomy" id="1961234"/>
    <lineage>
        <taxon>Eukaryota</taxon>
        <taxon>Viridiplantae</taxon>
        <taxon>Streptophyta</taxon>
        <taxon>Embryophyta</taxon>
        <taxon>Tracheophyta</taxon>
        <taxon>Spermatophyta</taxon>
        <taxon>Magnoliopsida</taxon>
        <taxon>eudicotyledons</taxon>
        <taxon>Gunneridae</taxon>
        <taxon>Pentapetalae</taxon>
        <taxon>asterids</taxon>
        <taxon>lamiids</taxon>
        <taxon>Lamiales</taxon>
        <taxon>Orobanchaceae</taxon>
        <taxon>Pedicularideae</taxon>
        <taxon>Castillejinae</taxon>
        <taxon>Castilleja</taxon>
    </lineage>
</organism>
<proteinExistence type="inferred from homology"/>
<evidence type="ECO:0000256" key="3">
    <source>
        <dbReference type="ARBA" id="ARBA00022741"/>
    </source>
</evidence>
<sequence>MAQAARLSARMQKELKLLLTDPPPGASFPSISDDDHSFSSLTSIDALFQGPQESVYANGVFKIRIQIPERYPFQPPVVTFATPIYHPNIDNGGRICLDILNLPPKGAWQPSLNISTVLTSIGLLLSEPNPDDGLMHEASREYKYNRQAFDQIARSMTEKYARAGKGECSGSSHGNQTHTGPNTAQECASRFKESSSKLSLESVQPSSNSNRETKIHQVPEGLKEEANSNSAKYIENPIKSVATRNKMSLAVSRSKNCTSQPSPCSSMMGANTTSNESQSHFVDEKENLNSVQLMDQSAVKSMYSNKRTGKRLKLPLKPVDQNLSAIIPEFPHLKNDVVVSNEKKQIKELIGEGSVIPEAVIVLDSEDSDDENVPARSKLSLSRRCLSRKRKGNLASYR</sequence>